<dbReference type="Gene3D" id="1.10.10.10">
    <property type="entry name" value="Winged helix-like DNA-binding domain superfamily/Winged helix DNA-binding domain"/>
    <property type="match status" value="1"/>
</dbReference>
<dbReference type="Proteomes" id="UP000199111">
    <property type="component" value="Unassembled WGS sequence"/>
</dbReference>
<dbReference type="Pfam" id="PF05331">
    <property type="entry name" value="DUF742"/>
    <property type="match status" value="1"/>
</dbReference>
<dbReference type="EMBL" id="FOQY01000003">
    <property type="protein sequence ID" value="SFI42362.1"/>
    <property type="molecule type" value="Genomic_DNA"/>
</dbReference>
<evidence type="ECO:0008006" key="4">
    <source>
        <dbReference type="Google" id="ProtNLM"/>
    </source>
</evidence>
<gene>
    <name evidence="2" type="ORF">SAMN05216275_103121</name>
</gene>
<dbReference type="InterPro" id="IPR007995">
    <property type="entry name" value="DUF742"/>
</dbReference>
<dbReference type="PANTHER" id="PTHR36221:SF1">
    <property type="entry name" value="DUF742 DOMAIN-CONTAINING PROTEIN"/>
    <property type="match status" value="1"/>
</dbReference>
<dbReference type="InterPro" id="IPR036388">
    <property type="entry name" value="WH-like_DNA-bd_sf"/>
</dbReference>
<organism evidence="2 3">
    <name type="scientific">Streptosporangium canum</name>
    <dbReference type="NCBI Taxonomy" id="324952"/>
    <lineage>
        <taxon>Bacteria</taxon>
        <taxon>Bacillati</taxon>
        <taxon>Actinomycetota</taxon>
        <taxon>Actinomycetes</taxon>
        <taxon>Streptosporangiales</taxon>
        <taxon>Streptosporangiaceae</taxon>
        <taxon>Streptosporangium</taxon>
    </lineage>
</organism>
<sequence>MRDGYRSAQGPGDGYGPSWDEPSGYGGPQGEPPGYDGSPYGEPPEEESSLVRMYAVTGGRTAPRTQLAMEALVSSATSAQLGLSYIREYRVISDLCRQIRSVAEISALLGVPLGVARVLVSDMEAEGLVRVHHPQIDQDGPGLHLLERVLSGLHRL</sequence>
<evidence type="ECO:0000313" key="3">
    <source>
        <dbReference type="Proteomes" id="UP000199111"/>
    </source>
</evidence>
<feature type="region of interest" description="Disordered" evidence="1">
    <location>
        <begin position="1"/>
        <end position="49"/>
    </location>
</feature>
<dbReference type="PANTHER" id="PTHR36221">
    <property type="entry name" value="DUF742 DOMAIN-CONTAINING PROTEIN"/>
    <property type="match status" value="1"/>
</dbReference>
<reference evidence="3" key="1">
    <citation type="submission" date="2016-10" db="EMBL/GenBank/DDBJ databases">
        <authorList>
            <person name="Varghese N."/>
            <person name="Submissions S."/>
        </authorList>
    </citation>
    <scope>NUCLEOTIDE SEQUENCE [LARGE SCALE GENOMIC DNA]</scope>
    <source>
        <strain evidence="3">CGMCC 4.2126</strain>
    </source>
</reference>
<name>A0A1I3I382_9ACTN</name>
<protein>
    <recommendedName>
        <fullName evidence="4">DUF742 domain-containing protein</fullName>
    </recommendedName>
</protein>
<proteinExistence type="predicted"/>
<evidence type="ECO:0000313" key="2">
    <source>
        <dbReference type="EMBL" id="SFI42362.1"/>
    </source>
</evidence>
<keyword evidence="3" id="KW-1185">Reference proteome</keyword>
<evidence type="ECO:0000256" key="1">
    <source>
        <dbReference type="SAM" id="MobiDB-lite"/>
    </source>
</evidence>
<accession>A0A1I3I382</accession>
<dbReference type="AlphaFoldDB" id="A0A1I3I382"/>